<dbReference type="InterPro" id="IPR007325">
    <property type="entry name" value="KFase/CYL"/>
</dbReference>
<dbReference type="STRING" id="879819.A0A0J0XJR0"/>
<reference evidence="2 3" key="1">
    <citation type="submission" date="2015-03" db="EMBL/GenBank/DDBJ databases">
        <title>Genomics and transcriptomics of the oil-accumulating basidiomycete yeast T. oleaginosus allow insights into substrate utilization and the diverse evolutionary trajectories of mating systems in fungi.</title>
        <authorList>
            <consortium name="DOE Joint Genome Institute"/>
            <person name="Kourist R."/>
            <person name="Kracht O."/>
            <person name="Bracharz F."/>
            <person name="Lipzen A."/>
            <person name="Nolan M."/>
            <person name="Ohm R."/>
            <person name="Grigoriev I."/>
            <person name="Sun S."/>
            <person name="Heitman J."/>
            <person name="Bruck T."/>
            <person name="Nowrousian M."/>
        </authorList>
    </citation>
    <scope>NUCLEOTIDE SEQUENCE [LARGE SCALE GENOMIC DNA]</scope>
    <source>
        <strain evidence="2 3">IBC0246</strain>
    </source>
</reference>
<accession>A0A0J0XJR0</accession>
<dbReference type="Proteomes" id="UP000053611">
    <property type="component" value="Unassembled WGS sequence"/>
</dbReference>
<dbReference type="PANTHER" id="PTHR34861">
    <property type="match status" value="1"/>
</dbReference>
<dbReference type="Gene3D" id="3.50.30.50">
    <property type="entry name" value="Putative cyclase"/>
    <property type="match status" value="1"/>
</dbReference>
<keyword evidence="3" id="KW-1185">Reference proteome</keyword>
<proteinExistence type="inferred from homology"/>
<gene>
    <name evidence="2" type="ORF">CC85DRAFT_286606</name>
</gene>
<dbReference type="GeneID" id="28984180"/>
<dbReference type="OrthoDB" id="5396at2759"/>
<comment type="similarity">
    <text evidence="1">Belongs to the Cyclase 1 superfamily.</text>
</comment>
<dbReference type="RefSeq" id="XP_018277782.1">
    <property type="nucleotide sequence ID" value="XM_018423577.1"/>
</dbReference>
<dbReference type="Pfam" id="PF04199">
    <property type="entry name" value="Cyclase"/>
    <property type="match status" value="1"/>
</dbReference>
<dbReference type="SUPFAM" id="SSF102198">
    <property type="entry name" value="Putative cyclase"/>
    <property type="match status" value="1"/>
</dbReference>
<dbReference type="EMBL" id="KQ087220">
    <property type="protein sequence ID" value="KLT41291.1"/>
    <property type="molecule type" value="Genomic_DNA"/>
</dbReference>
<organism evidence="2 3">
    <name type="scientific">Cutaneotrichosporon oleaginosum</name>
    <dbReference type="NCBI Taxonomy" id="879819"/>
    <lineage>
        <taxon>Eukaryota</taxon>
        <taxon>Fungi</taxon>
        <taxon>Dikarya</taxon>
        <taxon>Basidiomycota</taxon>
        <taxon>Agaricomycotina</taxon>
        <taxon>Tremellomycetes</taxon>
        <taxon>Trichosporonales</taxon>
        <taxon>Trichosporonaceae</taxon>
        <taxon>Cutaneotrichosporon</taxon>
    </lineage>
</organism>
<evidence type="ECO:0000313" key="2">
    <source>
        <dbReference type="EMBL" id="KLT41291.1"/>
    </source>
</evidence>
<evidence type="ECO:0008006" key="4">
    <source>
        <dbReference type="Google" id="ProtNLM"/>
    </source>
</evidence>
<sequence length="319" mass="35801">MPLSLPTFDELKKHDPPFNAWKDYPNEEIGRLNLITPESIKRGRDAIKHGIAVNLNLPLTTFPSLNPAVRPMVEHEVVFRGHCLDDRVSFNTQCSTQWDGFNHFPYKNYPKEGEYTYYGGQSTEVARDKSIKKYGIQNYAEHPITGRAHLLDVPRHLAATGQPALTPLQRCGITLDMLKDTAKAQGCEFAEGDILIVRTGLTEAMLSLGEQEYKDTLAAARGWVGVEANEDVWRWHWESGFAAVATDTFGYEVYPFVPGQLTCHEVFLAGWGLPIGELFDLRKLAKVCEEKKQWTFFFSSMPLNLDGGIASPPNAQAIL</sequence>
<dbReference type="GO" id="GO:0019441">
    <property type="term" value="P:L-tryptophan catabolic process to kynurenine"/>
    <property type="evidence" value="ECO:0007669"/>
    <property type="project" value="InterPro"/>
</dbReference>
<name>A0A0J0XJR0_9TREE</name>
<dbReference type="AlphaFoldDB" id="A0A0J0XJR0"/>
<dbReference type="GO" id="GO:0004061">
    <property type="term" value="F:arylformamidase activity"/>
    <property type="evidence" value="ECO:0007669"/>
    <property type="project" value="InterPro"/>
</dbReference>
<protein>
    <recommendedName>
        <fullName evidence="4">Cyclase</fullName>
    </recommendedName>
</protein>
<evidence type="ECO:0000256" key="1">
    <source>
        <dbReference type="ARBA" id="ARBA00007865"/>
    </source>
</evidence>
<evidence type="ECO:0000313" key="3">
    <source>
        <dbReference type="Proteomes" id="UP000053611"/>
    </source>
</evidence>
<dbReference type="InterPro" id="IPR037175">
    <property type="entry name" value="KFase_sf"/>
</dbReference>
<dbReference type="PANTHER" id="PTHR34861:SF11">
    <property type="entry name" value="CYCLASE"/>
    <property type="match status" value="1"/>
</dbReference>